<organism evidence="1 2">
    <name type="scientific">Romanomermis culicivorax</name>
    <name type="common">Nematode worm</name>
    <dbReference type="NCBI Taxonomy" id="13658"/>
    <lineage>
        <taxon>Eukaryota</taxon>
        <taxon>Metazoa</taxon>
        <taxon>Ecdysozoa</taxon>
        <taxon>Nematoda</taxon>
        <taxon>Enoplea</taxon>
        <taxon>Dorylaimia</taxon>
        <taxon>Mermithida</taxon>
        <taxon>Mermithoidea</taxon>
        <taxon>Mermithidae</taxon>
        <taxon>Romanomermis</taxon>
    </lineage>
</organism>
<reference evidence="2" key="1">
    <citation type="submission" date="2022-11" db="UniProtKB">
        <authorList>
            <consortium name="WormBaseParasite"/>
        </authorList>
    </citation>
    <scope>IDENTIFICATION</scope>
</reference>
<sequence>MDLRSAILYFNKAQEIFRYIDVDQNTSVTDPTPLCYGQALSHIPTKFYQNLRALGCATMKQYIMDVDIFTKLGVYLAKYSDRNIVDFDLNY</sequence>
<dbReference type="Proteomes" id="UP000887565">
    <property type="component" value="Unplaced"/>
</dbReference>
<keyword evidence="1" id="KW-1185">Reference proteome</keyword>
<name>A0A915JH21_ROMCU</name>
<evidence type="ECO:0000313" key="1">
    <source>
        <dbReference type="Proteomes" id="UP000887565"/>
    </source>
</evidence>
<dbReference type="AlphaFoldDB" id="A0A915JH21"/>
<evidence type="ECO:0000313" key="2">
    <source>
        <dbReference type="WBParaSite" id="nRc.2.0.1.t25398-RA"/>
    </source>
</evidence>
<protein>
    <submittedName>
        <fullName evidence="2">Uncharacterized protein</fullName>
    </submittedName>
</protein>
<proteinExistence type="predicted"/>
<accession>A0A915JH21</accession>
<dbReference type="WBParaSite" id="nRc.2.0.1.t25398-RA">
    <property type="protein sequence ID" value="nRc.2.0.1.t25398-RA"/>
    <property type="gene ID" value="nRc.2.0.1.g25398"/>
</dbReference>